<evidence type="ECO:0000313" key="2">
    <source>
        <dbReference type="Proteomes" id="UP000419017"/>
    </source>
</evidence>
<dbReference type="Gene3D" id="2.70.98.10">
    <property type="match status" value="1"/>
</dbReference>
<dbReference type="EMBL" id="CABWIB010000001">
    <property type="protein sequence ID" value="VWL85944.1"/>
    <property type="molecule type" value="Genomic_DNA"/>
</dbReference>
<organism evidence="1 2">
    <name type="scientific">Oceanivirga miroungae</name>
    <dbReference type="NCBI Taxonomy" id="1130046"/>
    <lineage>
        <taxon>Bacteria</taxon>
        <taxon>Fusobacteriati</taxon>
        <taxon>Fusobacteriota</taxon>
        <taxon>Fusobacteriia</taxon>
        <taxon>Fusobacteriales</taxon>
        <taxon>Leptotrichiaceae</taxon>
        <taxon>Oceanivirga</taxon>
    </lineage>
</organism>
<protein>
    <submittedName>
        <fullName evidence="1">Aldose 1-epimerase</fullName>
    </submittedName>
</protein>
<dbReference type="GO" id="GO:0016853">
    <property type="term" value="F:isomerase activity"/>
    <property type="evidence" value="ECO:0007669"/>
    <property type="project" value="InterPro"/>
</dbReference>
<dbReference type="InterPro" id="IPR014718">
    <property type="entry name" value="GH-type_carb-bd"/>
</dbReference>
<dbReference type="PANTHER" id="PTHR11122">
    <property type="entry name" value="APOSPORY-ASSOCIATED PROTEIN C-RELATED"/>
    <property type="match status" value="1"/>
</dbReference>
<keyword evidence="2" id="KW-1185">Reference proteome</keyword>
<dbReference type="CDD" id="cd09024">
    <property type="entry name" value="Aldose_epim_lacX"/>
    <property type="match status" value="1"/>
</dbReference>
<name>A0A6I8MCH5_9FUSO</name>
<evidence type="ECO:0000313" key="1">
    <source>
        <dbReference type="EMBL" id="VWL85944.1"/>
    </source>
</evidence>
<sequence>MEENLRYANVEIKVRKKGAELFSAIVDGEEFIWNGKEHWAKSSPILFPFVGGLLDGKYIYKGKEYSLNTRHGFARDKEFELLEKTENKISYVLLSNEETKKVYPFDFKLVLSYEILNENSIKMEYKVYNTGKEEMYFSLGYHTAFFLPTNFENYYLKLDKKTKLENIPIDGAFVSPNVKNLIKENSDILEITDKLFENDAIIFDGNISNKTEIIDKNSTRKVSVIHNEPFDYVAYWRPQGSQFVCVEPWYGITDFTDTDHKLETKKGIVKLEKDKTFTSSVVYIFEK</sequence>
<dbReference type="InterPro" id="IPR008183">
    <property type="entry name" value="Aldose_1/G6P_1-epimerase"/>
</dbReference>
<dbReference type="SUPFAM" id="SSF74650">
    <property type="entry name" value="Galactose mutarotase-like"/>
    <property type="match status" value="1"/>
</dbReference>
<dbReference type="AlphaFoldDB" id="A0A6I8MCH5"/>
<dbReference type="InterPro" id="IPR011013">
    <property type="entry name" value="Gal_mutarotase_sf_dom"/>
</dbReference>
<dbReference type="Pfam" id="PF01263">
    <property type="entry name" value="Aldose_epim"/>
    <property type="match status" value="1"/>
</dbReference>
<dbReference type="InterPro" id="IPR037481">
    <property type="entry name" value="LacX"/>
</dbReference>
<gene>
    <name evidence="1" type="ORF">OMES3154_01237</name>
</gene>
<dbReference type="Proteomes" id="UP000419017">
    <property type="component" value="Unassembled WGS sequence"/>
</dbReference>
<accession>A0A6I8MCH5</accession>
<dbReference type="RefSeq" id="WP_156683897.1">
    <property type="nucleotide sequence ID" value="NZ_CABWIB010000001.1"/>
</dbReference>
<proteinExistence type="predicted"/>
<dbReference type="GO" id="GO:0030246">
    <property type="term" value="F:carbohydrate binding"/>
    <property type="evidence" value="ECO:0007669"/>
    <property type="project" value="InterPro"/>
</dbReference>
<reference evidence="1 2" key="1">
    <citation type="submission" date="2019-10" db="EMBL/GenBank/DDBJ databases">
        <authorList>
            <person name="Blom J."/>
        </authorList>
    </citation>
    <scope>NUCLEOTIDE SEQUENCE [LARGE SCALE GENOMIC DNA]</scope>
    <source>
        <strain evidence="1 2">ES3154-GLU</strain>
    </source>
</reference>
<dbReference type="PANTHER" id="PTHR11122:SF13">
    <property type="entry name" value="GLUCOSE-6-PHOSPHATE 1-EPIMERASE"/>
    <property type="match status" value="1"/>
</dbReference>
<dbReference type="GO" id="GO:0005975">
    <property type="term" value="P:carbohydrate metabolic process"/>
    <property type="evidence" value="ECO:0007669"/>
    <property type="project" value="InterPro"/>
</dbReference>